<dbReference type="SUPFAM" id="SSF53795">
    <property type="entry name" value="PEP carboxykinase-like"/>
    <property type="match status" value="1"/>
</dbReference>
<reference evidence="19" key="1">
    <citation type="submission" date="2017-02" db="UniProtKB">
        <authorList>
            <consortium name="WormBaseParasite"/>
        </authorList>
    </citation>
    <scope>IDENTIFICATION</scope>
</reference>
<keyword evidence="7" id="KW-0210">Decarboxylase</keyword>
<sequence length="584" mass="65698">MSPKAVHICDGSAEEADRIIEQMVSDGRLTKLNAYENNYLCRTDPKDVARVESKTWMVTSEKFNTICHIAKDVKPIMGNWMSPQQFKREKDARFPGCMKGRTMYVIPFSMGPVGGPISKIGIQVTDSSYVVLCMRIMTRVTQKIWNILGDHNFVKCVHSVGQPLPVKVNNWACNPEKTIIAHCPAEREIWSFGSGYGGNSLLGKKCFALRIASNIAREEGWMAEHMLIMGVTPPKGRERFIAAAFPSACGKTNLAMLTPSLSDWKVRCIGDDIAWMKFGKDGRLYGINPEAGFFGVAPGTSNKTNPMAVASFQKNSIFTNVAETIDGEYYWEGLEKEIKDPKVEMINWLGQKWRIGDKGQAAHANSRFACPARQCPIIHPQWEEPGGVPIDAFIFGGRRPEGVPLVYETFSWQHGVFVGACLKSEATAAAEFKTRTVMHDPMAMRPFMGYNFGKYLQHWLNLNNGFNKVPKIFHVNWFRRDQNGNFLWPGFGENIRVIDWILKRLDGDESIGEASAIGILPKKGSLNLRGLENINIDELMSLPKQYLVEDAQEIQNFMEEQVGSDLPQEIRTEMEKHCERIAAL</sequence>
<evidence type="ECO:0000256" key="4">
    <source>
        <dbReference type="ARBA" id="ARBA00012306"/>
    </source>
</evidence>
<dbReference type="Gene3D" id="2.170.8.10">
    <property type="entry name" value="Phosphoenolpyruvate Carboxykinase, domain 2"/>
    <property type="match status" value="1"/>
</dbReference>
<feature type="domain" description="Phosphoenolpyruvate carboxykinase C-terminal P-loop" evidence="15">
    <location>
        <begin position="221"/>
        <end position="578"/>
    </location>
</feature>
<evidence type="ECO:0000256" key="3">
    <source>
        <dbReference type="ARBA" id="ARBA00011245"/>
    </source>
</evidence>
<keyword evidence="5" id="KW-0479">Metal-binding</keyword>
<comment type="catalytic activity">
    <reaction evidence="11">
        <text>oxaloacetate + GTP = phosphoenolpyruvate + GDP + CO2</text>
        <dbReference type="Rhea" id="RHEA:10388"/>
        <dbReference type="ChEBI" id="CHEBI:16452"/>
        <dbReference type="ChEBI" id="CHEBI:16526"/>
        <dbReference type="ChEBI" id="CHEBI:37565"/>
        <dbReference type="ChEBI" id="CHEBI:58189"/>
        <dbReference type="ChEBI" id="CHEBI:58702"/>
        <dbReference type="EC" id="4.1.1.32"/>
    </reaction>
</comment>
<evidence type="ECO:0000256" key="10">
    <source>
        <dbReference type="ARBA" id="ARBA00023239"/>
    </source>
</evidence>
<dbReference type="PANTHER" id="PTHR11561">
    <property type="entry name" value="PHOSPHOENOLPYRUVATE CARBOXYKINASE"/>
    <property type="match status" value="1"/>
</dbReference>
<dbReference type="GO" id="GO:0005525">
    <property type="term" value="F:GTP binding"/>
    <property type="evidence" value="ECO:0007669"/>
    <property type="project" value="UniProtKB-KW"/>
</dbReference>
<dbReference type="OMA" id="IMGVTPP"/>
<evidence type="ECO:0000256" key="1">
    <source>
        <dbReference type="ARBA" id="ARBA00001936"/>
    </source>
</evidence>
<dbReference type="GO" id="GO:0004613">
    <property type="term" value="F:phosphoenolpyruvate carboxykinase (GTP) activity"/>
    <property type="evidence" value="ECO:0007669"/>
    <property type="project" value="UniProtKB-EC"/>
</dbReference>
<comment type="function">
    <text evidence="13">In parasitic nematodes PEPCK carboxylates phosphoenolpyruvate to oxaloacetate thus introducing the products of glycolysis to mitochondrial metabolism.</text>
</comment>
<accession>A0A0N5D229</accession>
<dbReference type="FunFam" id="3.40.449.10:FF:000003">
    <property type="entry name" value="Phosphoenolpyruvate carboxykinase, cytosolic [GTP]"/>
    <property type="match status" value="1"/>
</dbReference>
<evidence type="ECO:0000313" key="17">
    <source>
        <dbReference type="EMBL" id="VDN04316.1"/>
    </source>
</evidence>
<dbReference type="SUPFAM" id="SSF68923">
    <property type="entry name" value="PEP carboxykinase N-terminal domain"/>
    <property type="match status" value="1"/>
</dbReference>
<keyword evidence="18" id="KW-1185">Reference proteome</keyword>
<dbReference type="InterPro" id="IPR013035">
    <property type="entry name" value="PEP_carboxykinase_C"/>
</dbReference>
<name>A0A0N5D229_THECL</name>
<evidence type="ECO:0000259" key="15">
    <source>
        <dbReference type="Pfam" id="PF00821"/>
    </source>
</evidence>
<dbReference type="Pfam" id="PF17297">
    <property type="entry name" value="PEPCK_N"/>
    <property type="match status" value="1"/>
</dbReference>
<dbReference type="GO" id="GO:0006107">
    <property type="term" value="P:oxaloacetate metabolic process"/>
    <property type="evidence" value="ECO:0007669"/>
    <property type="project" value="TreeGrafter"/>
</dbReference>
<dbReference type="GO" id="GO:0006094">
    <property type="term" value="P:gluconeogenesis"/>
    <property type="evidence" value="ECO:0007669"/>
    <property type="project" value="InterPro"/>
</dbReference>
<dbReference type="EMBL" id="UYYF01004457">
    <property type="protein sequence ID" value="VDN04316.1"/>
    <property type="molecule type" value="Genomic_DNA"/>
</dbReference>
<protein>
    <recommendedName>
        <fullName evidence="14">Phosphoenolpyruvate carboxykinase [GTP]</fullName>
        <ecNumber evidence="4">4.1.1.32</ecNumber>
    </recommendedName>
</protein>
<evidence type="ECO:0000256" key="5">
    <source>
        <dbReference type="ARBA" id="ARBA00022723"/>
    </source>
</evidence>
<organism evidence="19">
    <name type="scientific">Thelazia callipaeda</name>
    <name type="common">Oriental eyeworm</name>
    <name type="synonym">Parasitic nematode</name>
    <dbReference type="NCBI Taxonomy" id="103827"/>
    <lineage>
        <taxon>Eukaryota</taxon>
        <taxon>Metazoa</taxon>
        <taxon>Ecdysozoa</taxon>
        <taxon>Nematoda</taxon>
        <taxon>Chromadorea</taxon>
        <taxon>Rhabditida</taxon>
        <taxon>Spirurina</taxon>
        <taxon>Spiruromorpha</taxon>
        <taxon>Thelazioidea</taxon>
        <taxon>Thelaziidae</taxon>
        <taxon>Thelazia</taxon>
    </lineage>
</organism>
<dbReference type="InterPro" id="IPR035077">
    <property type="entry name" value="PEP_carboxykinase_GTP_C"/>
</dbReference>
<comment type="function">
    <text evidence="12">Catalyzes the conversion of oxaloacetate (OAA) to phosphoenolpyruvate (PEP), the rate-limiting step in the metabolic pathway that produces glucose from lactate and other precursors derived from the citric acid cycle.</text>
</comment>
<dbReference type="Gene3D" id="3.40.449.10">
    <property type="entry name" value="Phosphoenolpyruvate Carboxykinase, domain 1"/>
    <property type="match status" value="1"/>
</dbReference>
<dbReference type="GO" id="GO:0019543">
    <property type="term" value="P:propionate catabolic process"/>
    <property type="evidence" value="ECO:0007669"/>
    <property type="project" value="TreeGrafter"/>
</dbReference>
<dbReference type="PANTHER" id="PTHR11561:SF16">
    <property type="entry name" value="PHOSPHOENOLPYRUVATE CARBOXYKINASE (GTP)"/>
    <property type="match status" value="1"/>
</dbReference>
<dbReference type="WBParaSite" id="TCLT_0000692301-mRNA-1">
    <property type="protein sequence ID" value="TCLT_0000692301-mRNA-1"/>
    <property type="gene ID" value="TCLT_0000692301"/>
</dbReference>
<dbReference type="HAMAP" id="MF_00452">
    <property type="entry name" value="PEPCK_GTP"/>
    <property type="match status" value="1"/>
</dbReference>
<dbReference type="GO" id="GO:0005829">
    <property type="term" value="C:cytosol"/>
    <property type="evidence" value="ECO:0007669"/>
    <property type="project" value="TreeGrafter"/>
</dbReference>
<dbReference type="PIRSF" id="PIRSF001348">
    <property type="entry name" value="PEP_carboxykinase_GTP"/>
    <property type="match status" value="1"/>
</dbReference>
<keyword evidence="9" id="KW-0464">Manganese</keyword>
<evidence type="ECO:0000256" key="8">
    <source>
        <dbReference type="ARBA" id="ARBA00023134"/>
    </source>
</evidence>
<keyword evidence="10" id="KW-0456">Lyase</keyword>
<dbReference type="PROSITE" id="PS00505">
    <property type="entry name" value="PEPCK_GTP"/>
    <property type="match status" value="1"/>
</dbReference>
<dbReference type="GO" id="GO:0046327">
    <property type="term" value="P:glycerol biosynthetic process from pyruvate"/>
    <property type="evidence" value="ECO:0007669"/>
    <property type="project" value="TreeGrafter"/>
</dbReference>
<evidence type="ECO:0000256" key="13">
    <source>
        <dbReference type="ARBA" id="ARBA00058921"/>
    </source>
</evidence>
<dbReference type="Proteomes" id="UP000276776">
    <property type="component" value="Unassembled WGS sequence"/>
</dbReference>
<dbReference type="OrthoDB" id="5841594at2759"/>
<dbReference type="GO" id="GO:0030145">
    <property type="term" value="F:manganese ion binding"/>
    <property type="evidence" value="ECO:0007669"/>
    <property type="project" value="TreeGrafter"/>
</dbReference>
<dbReference type="GO" id="GO:0042594">
    <property type="term" value="P:response to starvation"/>
    <property type="evidence" value="ECO:0007669"/>
    <property type="project" value="TreeGrafter"/>
</dbReference>
<evidence type="ECO:0000256" key="9">
    <source>
        <dbReference type="ARBA" id="ARBA00023211"/>
    </source>
</evidence>
<dbReference type="GO" id="GO:0033993">
    <property type="term" value="P:response to lipid"/>
    <property type="evidence" value="ECO:0007669"/>
    <property type="project" value="TreeGrafter"/>
</dbReference>
<dbReference type="Gene3D" id="3.90.228.20">
    <property type="match status" value="1"/>
</dbReference>
<feature type="domain" description="Phosphoenolpyruvate carboxykinase GTP-utilising N-terminal" evidence="16">
    <location>
        <begin position="1"/>
        <end position="217"/>
    </location>
</feature>
<dbReference type="NCBIfam" id="NF003253">
    <property type="entry name" value="PRK04210.1"/>
    <property type="match status" value="1"/>
</dbReference>
<dbReference type="GO" id="GO:0071333">
    <property type="term" value="P:cellular response to glucose stimulus"/>
    <property type="evidence" value="ECO:0007669"/>
    <property type="project" value="TreeGrafter"/>
</dbReference>
<dbReference type="InterPro" id="IPR018091">
    <property type="entry name" value="PEP_carboxykin_GTP_CS"/>
</dbReference>
<evidence type="ECO:0000256" key="11">
    <source>
        <dbReference type="ARBA" id="ARBA00051400"/>
    </source>
</evidence>
<evidence type="ECO:0000256" key="7">
    <source>
        <dbReference type="ARBA" id="ARBA00022793"/>
    </source>
</evidence>
<dbReference type="EC" id="4.1.1.32" evidence="4"/>
<evidence type="ECO:0000259" key="16">
    <source>
        <dbReference type="Pfam" id="PF17297"/>
    </source>
</evidence>
<evidence type="ECO:0000256" key="14">
    <source>
        <dbReference type="ARBA" id="ARBA00072283"/>
    </source>
</evidence>
<keyword evidence="8" id="KW-0342">GTP-binding</keyword>
<dbReference type="InterPro" id="IPR008209">
    <property type="entry name" value="PEP_carboxykinase_GTP"/>
</dbReference>
<dbReference type="InterPro" id="IPR008210">
    <property type="entry name" value="PEP_carboxykinase_N"/>
</dbReference>
<evidence type="ECO:0000313" key="18">
    <source>
        <dbReference type="Proteomes" id="UP000276776"/>
    </source>
</evidence>
<evidence type="ECO:0000313" key="19">
    <source>
        <dbReference type="WBParaSite" id="TCLT_0000692301-mRNA-1"/>
    </source>
</evidence>
<evidence type="ECO:0000256" key="6">
    <source>
        <dbReference type="ARBA" id="ARBA00022741"/>
    </source>
</evidence>
<reference evidence="17 18" key="2">
    <citation type="submission" date="2018-11" db="EMBL/GenBank/DDBJ databases">
        <authorList>
            <consortium name="Pathogen Informatics"/>
        </authorList>
    </citation>
    <scope>NUCLEOTIDE SEQUENCE [LARGE SCALE GENOMIC DNA]</scope>
</reference>
<dbReference type="STRING" id="103827.A0A0N5D229"/>
<dbReference type="InterPro" id="IPR035078">
    <property type="entry name" value="PEP_carboxykinase_GTP_N"/>
</dbReference>
<comment type="cofactor">
    <cofactor evidence="1">
        <name>Mn(2+)</name>
        <dbReference type="ChEBI" id="CHEBI:29035"/>
    </cofactor>
</comment>
<gene>
    <name evidence="17" type="ORF">TCLT_LOCUS6912</name>
</gene>
<proteinExistence type="inferred from homology"/>
<evidence type="ECO:0000256" key="2">
    <source>
        <dbReference type="ARBA" id="ARBA00005796"/>
    </source>
</evidence>
<dbReference type="CDD" id="cd00819">
    <property type="entry name" value="PEPCK_GTP"/>
    <property type="match status" value="1"/>
</dbReference>
<comment type="subunit">
    <text evidence="3">Monomer.</text>
</comment>
<evidence type="ECO:0000256" key="12">
    <source>
        <dbReference type="ARBA" id="ARBA00058806"/>
    </source>
</evidence>
<comment type="similarity">
    <text evidence="2">Belongs to the phosphoenolpyruvate carboxykinase [GTP] family.</text>
</comment>
<keyword evidence="6" id="KW-0547">Nucleotide-binding</keyword>
<dbReference type="Pfam" id="PF00821">
    <property type="entry name" value="PEPCK_GTP"/>
    <property type="match status" value="1"/>
</dbReference>
<dbReference type="AlphaFoldDB" id="A0A0N5D229"/>